<proteinExistence type="predicted"/>
<dbReference type="Proteomes" id="UP000015102">
    <property type="component" value="Unassembled WGS sequence"/>
</dbReference>
<dbReference type="EnsemblMetazoa" id="MESCA004198-RA">
    <property type="protein sequence ID" value="MESCA004198-PA"/>
    <property type="gene ID" value="MESCA004198"/>
</dbReference>
<evidence type="ECO:0000313" key="2">
    <source>
        <dbReference type="EnsemblMetazoa" id="MESCA004198-PA"/>
    </source>
</evidence>
<sequence>MQSQKLRSDHNPRRITMSLCALSHKVEILSPTLCPLSGECATRYTSTGSTISWNDTQRRYTRQSTRTRNGRDKSSNLEHKDHVDTRSRINVAPPTTTPVIAKYIL</sequence>
<reference evidence="3" key="1">
    <citation type="submission" date="2013-02" db="EMBL/GenBank/DDBJ databases">
        <authorList>
            <person name="Hughes D."/>
        </authorList>
    </citation>
    <scope>NUCLEOTIDE SEQUENCE</scope>
    <source>
        <strain>Durham</strain>
        <strain evidence="3">NC isolate 2 -- Noor lab</strain>
    </source>
</reference>
<accession>T1GL13</accession>
<dbReference type="HOGENOM" id="CLU_2239665_0_0_1"/>
<dbReference type="AlphaFoldDB" id="T1GL13"/>
<name>T1GL13_MEGSC</name>
<evidence type="ECO:0000256" key="1">
    <source>
        <dbReference type="SAM" id="MobiDB-lite"/>
    </source>
</evidence>
<dbReference type="EMBL" id="CAQQ02392272">
    <property type="status" value="NOT_ANNOTATED_CDS"/>
    <property type="molecule type" value="Genomic_DNA"/>
</dbReference>
<protein>
    <submittedName>
        <fullName evidence="2">Uncharacterized protein</fullName>
    </submittedName>
</protein>
<organism evidence="2 3">
    <name type="scientific">Megaselia scalaris</name>
    <name type="common">Humpbacked fly</name>
    <name type="synonym">Phora scalaris</name>
    <dbReference type="NCBI Taxonomy" id="36166"/>
    <lineage>
        <taxon>Eukaryota</taxon>
        <taxon>Metazoa</taxon>
        <taxon>Ecdysozoa</taxon>
        <taxon>Arthropoda</taxon>
        <taxon>Hexapoda</taxon>
        <taxon>Insecta</taxon>
        <taxon>Pterygota</taxon>
        <taxon>Neoptera</taxon>
        <taxon>Endopterygota</taxon>
        <taxon>Diptera</taxon>
        <taxon>Brachycera</taxon>
        <taxon>Muscomorpha</taxon>
        <taxon>Platypezoidea</taxon>
        <taxon>Phoridae</taxon>
        <taxon>Megaseliini</taxon>
        <taxon>Megaselia</taxon>
    </lineage>
</organism>
<dbReference type="EMBL" id="CAQQ02392271">
    <property type="status" value="NOT_ANNOTATED_CDS"/>
    <property type="molecule type" value="Genomic_DNA"/>
</dbReference>
<reference evidence="2" key="2">
    <citation type="submission" date="2015-06" db="UniProtKB">
        <authorList>
            <consortium name="EnsemblMetazoa"/>
        </authorList>
    </citation>
    <scope>IDENTIFICATION</scope>
</reference>
<keyword evidence="3" id="KW-1185">Reference proteome</keyword>
<feature type="region of interest" description="Disordered" evidence="1">
    <location>
        <begin position="55"/>
        <end position="92"/>
    </location>
</feature>
<evidence type="ECO:0000313" key="3">
    <source>
        <dbReference type="Proteomes" id="UP000015102"/>
    </source>
</evidence>
<feature type="compositionally biased region" description="Basic and acidic residues" evidence="1">
    <location>
        <begin position="69"/>
        <end position="87"/>
    </location>
</feature>